<dbReference type="Proteomes" id="UP000620127">
    <property type="component" value="Unassembled WGS sequence"/>
</dbReference>
<feature type="domain" description="SMP-30/Gluconolactonase/LRE-like region" evidence="2">
    <location>
        <begin position="23"/>
        <end position="275"/>
    </location>
</feature>
<protein>
    <submittedName>
        <fullName evidence="3">Gluconolactonase</fullName>
    </submittedName>
</protein>
<dbReference type="SUPFAM" id="SSF63829">
    <property type="entry name" value="Calcium-dependent phosphotriesterase"/>
    <property type="match status" value="1"/>
</dbReference>
<evidence type="ECO:0000259" key="2">
    <source>
        <dbReference type="Pfam" id="PF08450"/>
    </source>
</evidence>
<dbReference type="InterPro" id="IPR005511">
    <property type="entry name" value="SMP-30"/>
</dbReference>
<dbReference type="InterPro" id="IPR011042">
    <property type="entry name" value="6-blade_b-propeller_TolB-like"/>
</dbReference>
<evidence type="ECO:0000256" key="1">
    <source>
        <dbReference type="ARBA" id="ARBA00008853"/>
    </source>
</evidence>
<organism evidence="3 4">
    <name type="scientific">Undibacterium macrobrachii</name>
    <dbReference type="NCBI Taxonomy" id="1119058"/>
    <lineage>
        <taxon>Bacteria</taxon>
        <taxon>Pseudomonadati</taxon>
        <taxon>Pseudomonadota</taxon>
        <taxon>Betaproteobacteria</taxon>
        <taxon>Burkholderiales</taxon>
        <taxon>Oxalobacteraceae</taxon>
        <taxon>Undibacterium</taxon>
    </lineage>
</organism>
<dbReference type="PANTHER" id="PTHR10907">
    <property type="entry name" value="REGUCALCIN"/>
    <property type="match status" value="1"/>
</dbReference>
<dbReference type="RefSeq" id="WP_189345946.1">
    <property type="nucleotide sequence ID" value="NZ_BMYT01000003.1"/>
</dbReference>
<name>A0ABQ2XFI6_9BURK</name>
<accession>A0ABQ2XFI6</accession>
<dbReference type="Pfam" id="PF08450">
    <property type="entry name" value="SGL"/>
    <property type="match status" value="1"/>
</dbReference>
<reference evidence="4" key="1">
    <citation type="journal article" date="2019" name="Int. J. Syst. Evol. Microbiol.">
        <title>The Global Catalogue of Microorganisms (GCM) 10K type strain sequencing project: providing services to taxonomists for standard genome sequencing and annotation.</title>
        <authorList>
            <consortium name="The Broad Institute Genomics Platform"/>
            <consortium name="The Broad Institute Genome Sequencing Center for Infectious Disease"/>
            <person name="Wu L."/>
            <person name="Ma J."/>
        </authorList>
    </citation>
    <scope>NUCLEOTIDE SEQUENCE [LARGE SCALE GENOMIC DNA]</scope>
    <source>
        <strain evidence="4">KCTC 23916</strain>
    </source>
</reference>
<dbReference type="EMBL" id="BMYT01000003">
    <property type="protein sequence ID" value="GGX13484.1"/>
    <property type="molecule type" value="Genomic_DNA"/>
</dbReference>
<keyword evidence="4" id="KW-1185">Reference proteome</keyword>
<dbReference type="Gene3D" id="2.120.10.30">
    <property type="entry name" value="TolB, C-terminal domain"/>
    <property type="match status" value="1"/>
</dbReference>
<comment type="caution">
    <text evidence="3">The sequence shown here is derived from an EMBL/GenBank/DDBJ whole genome shotgun (WGS) entry which is preliminary data.</text>
</comment>
<proteinExistence type="inferred from homology"/>
<comment type="similarity">
    <text evidence="1">Belongs to the SMP-30/CGR1 family.</text>
</comment>
<evidence type="ECO:0000313" key="4">
    <source>
        <dbReference type="Proteomes" id="UP000620127"/>
    </source>
</evidence>
<evidence type="ECO:0000313" key="3">
    <source>
        <dbReference type="EMBL" id="GGX13484.1"/>
    </source>
</evidence>
<dbReference type="PANTHER" id="PTHR10907:SF47">
    <property type="entry name" value="REGUCALCIN"/>
    <property type="match status" value="1"/>
</dbReference>
<gene>
    <name evidence="3" type="ORF">GCM10011282_19510</name>
</gene>
<dbReference type="PRINTS" id="PR01790">
    <property type="entry name" value="SMP30FAMILY"/>
</dbReference>
<dbReference type="InterPro" id="IPR013658">
    <property type="entry name" value="SGL"/>
</dbReference>
<sequence length="306" mass="33561">MVSTQTPDIIRVTAPQTTIRCGVGESPIWVAKERAWYWVDITAKTIWRLDGSSGAVSHWQTAEMIGCLAPQSDRSVTGFIAGMESGIFHLRLESNGNIQAKRLASPITSELGMRFNDGRCDRQGRFWSGTMLINMSEPRAAGHLYRYSKEHGISAPIISNLFVQNGLAWSPDGRTMYLSDSHPNSQLIWTFDYDTDHGVPHNQRVFVDMKTMAGRPDGAAMDVDGCYWICANDAGLVLRFTPEGKLDRQIIVPMKKPTMCCFGGDKLDTLMVASIAAGQAPEDPWAGATILLQPGVQGFAETAFAG</sequence>